<evidence type="ECO:0000313" key="2">
    <source>
        <dbReference type="EMBL" id="KAL3701499.1"/>
    </source>
</evidence>
<comment type="caution">
    <text evidence="2">The sequence shown here is derived from an EMBL/GenBank/DDBJ whole genome shotgun (WGS) entry which is preliminary data.</text>
</comment>
<dbReference type="EMBL" id="JBJQOH010000001">
    <property type="protein sequence ID" value="KAL3701499.1"/>
    <property type="molecule type" value="Genomic_DNA"/>
</dbReference>
<reference evidence="2 3" key="1">
    <citation type="submission" date="2024-09" db="EMBL/GenBank/DDBJ databases">
        <title>Chromosome-scale assembly of Riccia sorocarpa.</title>
        <authorList>
            <person name="Paukszto L."/>
        </authorList>
    </citation>
    <scope>NUCLEOTIDE SEQUENCE [LARGE SCALE GENOMIC DNA]</scope>
    <source>
        <strain evidence="2">LP-2024</strain>
        <tissue evidence="2">Aerial parts of the thallus</tissue>
    </source>
</reference>
<feature type="compositionally biased region" description="Polar residues" evidence="1">
    <location>
        <begin position="92"/>
        <end position="115"/>
    </location>
</feature>
<feature type="region of interest" description="Disordered" evidence="1">
    <location>
        <begin position="1"/>
        <end position="126"/>
    </location>
</feature>
<proteinExistence type="predicted"/>
<evidence type="ECO:0000256" key="1">
    <source>
        <dbReference type="SAM" id="MobiDB-lite"/>
    </source>
</evidence>
<dbReference type="AlphaFoldDB" id="A0ABD3IEH5"/>
<accession>A0ABD3IEH5</accession>
<name>A0ABD3IEH5_9MARC</name>
<dbReference type="Proteomes" id="UP001633002">
    <property type="component" value="Unassembled WGS sequence"/>
</dbReference>
<keyword evidence="3" id="KW-1185">Reference proteome</keyword>
<sequence length="126" mass="14326">MQKSAVAVPKKLDPITPPVTSRKPEQRPRTDSPSTRTRGAKRKEEEPVEKRSHHRRRKLQLTEDPEETEETEETEDSEENSGETIRSESEETATTNPGDETDNVTHVYNQGQTLDTPEEVKRNFGG</sequence>
<gene>
    <name evidence="2" type="ORF">R1sor_019521</name>
</gene>
<organism evidence="2 3">
    <name type="scientific">Riccia sorocarpa</name>
    <dbReference type="NCBI Taxonomy" id="122646"/>
    <lineage>
        <taxon>Eukaryota</taxon>
        <taxon>Viridiplantae</taxon>
        <taxon>Streptophyta</taxon>
        <taxon>Embryophyta</taxon>
        <taxon>Marchantiophyta</taxon>
        <taxon>Marchantiopsida</taxon>
        <taxon>Marchantiidae</taxon>
        <taxon>Marchantiales</taxon>
        <taxon>Ricciaceae</taxon>
        <taxon>Riccia</taxon>
    </lineage>
</organism>
<protein>
    <submittedName>
        <fullName evidence="2">Uncharacterized protein</fullName>
    </submittedName>
</protein>
<evidence type="ECO:0000313" key="3">
    <source>
        <dbReference type="Proteomes" id="UP001633002"/>
    </source>
</evidence>
<feature type="compositionally biased region" description="Acidic residues" evidence="1">
    <location>
        <begin position="63"/>
        <end position="81"/>
    </location>
</feature>